<reference evidence="1" key="1">
    <citation type="journal article" date="2021" name="New Phytol.">
        <title>Evolutionary innovations through gain and loss of genes in the ectomycorrhizal Boletales.</title>
        <authorList>
            <person name="Wu G."/>
            <person name="Miyauchi S."/>
            <person name="Morin E."/>
            <person name="Kuo A."/>
            <person name="Drula E."/>
            <person name="Varga T."/>
            <person name="Kohler A."/>
            <person name="Feng B."/>
            <person name="Cao Y."/>
            <person name="Lipzen A."/>
            <person name="Daum C."/>
            <person name="Hundley H."/>
            <person name="Pangilinan J."/>
            <person name="Johnson J."/>
            <person name="Barry K."/>
            <person name="LaButti K."/>
            <person name="Ng V."/>
            <person name="Ahrendt S."/>
            <person name="Min B."/>
            <person name="Choi I.G."/>
            <person name="Park H."/>
            <person name="Plett J.M."/>
            <person name="Magnuson J."/>
            <person name="Spatafora J.W."/>
            <person name="Nagy L.G."/>
            <person name="Henrissat B."/>
            <person name="Grigoriev I.V."/>
            <person name="Yang Z.L."/>
            <person name="Xu J."/>
            <person name="Martin F.M."/>
        </authorList>
    </citation>
    <scope>NUCLEOTIDE SEQUENCE</scope>
    <source>
        <strain evidence="1">KKN 215</strain>
    </source>
</reference>
<comment type="caution">
    <text evidence="1">The sequence shown here is derived from an EMBL/GenBank/DDBJ whole genome shotgun (WGS) entry which is preliminary data.</text>
</comment>
<organism evidence="1 2">
    <name type="scientific">Cristinia sonorae</name>
    <dbReference type="NCBI Taxonomy" id="1940300"/>
    <lineage>
        <taxon>Eukaryota</taxon>
        <taxon>Fungi</taxon>
        <taxon>Dikarya</taxon>
        <taxon>Basidiomycota</taxon>
        <taxon>Agaricomycotina</taxon>
        <taxon>Agaricomycetes</taxon>
        <taxon>Agaricomycetidae</taxon>
        <taxon>Agaricales</taxon>
        <taxon>Pleurotineae</taxon>
        <taxon>Stephanosporaceae</taxon>
        <taxon>Cristinia</taxon>
    </lineage>
</organism>
<gene>
    <name evidence="1" type="ORF">BXZ70DRAFT_664091</name>
</gene>
<proteinExistence type="predicted"/>
<accession>A0A8K0XSI3</accession>
<sequence length="219" mass="24853">MSSKPFSHPPTSDLIALINIFDLAGSQHNVLKLVRWSDSLHQKTASGNPRYKTRRTSQVRTEETLFRVYSSILHSPVFRGLFTLPQPLNGEAYDGHPVVSLQDGTEELVVILTVLHRWSYLRDLSNDSKYLLRVSRKNDVTKVRARTINALKRHYPPPLTRHDKLSFHGAQVLYSVAPCLSFRQTFTMQTCKNGRSLIGEAGHDNQGQPRVSPISFYQA</sequence>
<name>A0A8K0XSI3_9AGAR</name>
<protein>
    <submittedName>
        <fullName evidence="1">Uncharacterized protein</fullName>
    </submittedName>
</protein>
<dbReference type="OrthoDB" id="3217871at2759"/>
<evidence type="ECO:0000313" key="2">
    <source>
        <dbReference type="Proteomes" id="UP000813824"/>
    </source>
</evidence>
<dbReference type="AlphaFoldDB" id="A0A8K0XSI3"/>
<evidence type="ECO:0000313" key="1">
    <source>
        <dbReference type="EMBL" id="KAH8103803.1"/>
    </source>
</evidence>
<keyword evidence="2" id="KW-1185">Reference proteome</keyword>
<dbReference type="Proteomes" id="UP000813824">
    <property type="component" value="Unassembled WGS sequence"/>
</dbReference>
<dbReference type="EMBL" id="JAEVFJ010000006">
    <property type="protein sequence ID" value="KAH8103803.1"/>
    <property type="molecule type" value="Genomic_DNA"/>
</dbReference>